<name>A0ACB8ZYU1_ARCLA</name>
<dbReference type="Proteomes" id="UP001055879">
    <property type="component" value="Linkage Group LG09"/>
</dbReference>
<proteinExistence type="predicted"/>
<reference evidence="2" key="1">
    <citation type="journal article" date="2022" name="Mol. Ecol. Resour.">
        <title>The genomes of chicory, endive, great burdock and yacon provide insights into Asteraceae palaeo-polyploidization history and plant inulin production.</title>
        <authorList>
            <person name="Fan W."/>
            <person name="Wang S."/>
            <person name="Wang H."/>
            <person name="Wang A."/>
            <person name="Jiang F."/>
            <person name="Liu H."/>
            <person name="Zhao H."/>
            <person name="Xu D."/>
            <person name="Zhang Y."/>
        </authorList>
    </citation>
    <scope>NUCLEOTIDE SEQUENCE [LARGE SCALE GENOMIC DNA]</scope>
    <source>
        <strain evidence="2">cv. Niubang</strain>
    </source>
</reference>
<keyword evidence="2" id="KW-1185">Reference proteome</keyword>
<evidence type="ECO:0000313" key="2">
    <source>
        <dbReference type="Proteomes" id="UP001055879"/>
    </source>
</evidence>
<gene>
    <name evidence="1" type="ORF">L6452_28895</name>
</gene>
<dbReference type="EMBL" id="CM042055">
    <property type="protein sequence ID" value="KAI3703139.1"/>
    <property type="molecule type" value="Genomic_DNA"/>
</dbReference>
<sequence length="143" mass="16227">MNKINLMLRRCKTISRQLVRTSSYSTLMRSKSNIDHGHGSESSPPPFMWNTTVVSVYTTGEEPHQTVFVGSTRKRYVIASKYLTHPLVNALIQKSTSNHNNNAISIINCEVVLFDHLLWMLQNSDFNLAPDSLDELADLYLSN</sequence>
<evidence type="ECO:0000313" key="1">
    <source>
        <dbReference type="EMBL" id="KAI3703139.1"/>
    </source>
</evidence>
<reference evidence="1 2" key="2">
    <citation type="journal article" date="2022" name="Mol. Ecol. Resour.">
        <title>The genomes of chicory, endive, great burdock and yacon provide insights into Asteraceae paleo-polyploidization history and plant inulin production.</title>
        <authorList>
            <person name="Fan W."/>
            <person name="Wang S."/>
            <person name="Wang H."/>
            <person name="Wang A."/>
            <person name="Jiang F."/>
            <person name="Liu H."/>
            <person name="Zhao H."/>
            <person name="Xu D."/>
            <person name="Zhang Y."/>
        </authorList>
    </citation>
    <scope>NUCLEOTIDE SEQUENCE [LARGE SCALE GENOMIC DNA]</scope>
    <source>
        <strain evidence="2">cv. Niubang</strain>
    </source>
</reference>
<accession>A0ACB8ZYU1</accession>
<organism evidence="1 2">
    <name type="scientific">Arctium lappa</name>
    <name type="common">Greater burdock</name>
    <name type="synonym">Lappa major</name>
    <dbReference type="NCBI Taxonomy" id="4217"/>
    <lineage>
        <taxon>Eukaryota</taxon>
        <taxon>Viridiplantae</taxon>
        <taxon>Streptophyta</taxon>
        <taxon>Embryophyta</taxon>
        <taxon>Tracheophyta</taxon>
        <taxon>Spermatophyta</taxon>
        <taxon>Magnoliopsida</taxon>
        <taxon>eudicotyledons</taxon>
        <taxon>Gunneridae</taxon>
        <taxon>Pentapetalae</taxon>
        <taxon>asterids</taxon>
        <taxon>campanulids</taxon>
        <taxon>Asterales</taxon>
        <taxon>Asteraceae</taxon>
        <taxon>Carduoideae</taxon>
        <taxon>Cardueae</taxon>
        <taxon>Arctiinae</taxon>
        <taxon>Arctium</taxon>
    </lineage>
</organism>
<protein>
    <submittedName>
        <fullName evidence="1">Uncharacterized protein</fullName>
    </submittedName>
</protein>
<comment type="caution">
    <text evidence="1">The sequence shown here is derived from an EMBL/GenBank/DDBJ whole genome shotgun (WGS) entry which is preliminary data.</text>
</comment>